<organism evidence="1 2">
    <name type="scientific">Paraburkholderia tagetis</name>
    <dbReference type="NCBI Taxonomy" id="2913261"/>
    <lineage>
        <taxon>Bacteria</taxon>
        <taxon>Pseudomonadati</taxon>
        <taxon>Pseudomonadota</taxon>
        <taxon>Betaproteobacteria</taxon>
        <taxon>Burkholderiales</taxon>
        <taxon>Burkholderiaceae</taxon>
        <taxon>Paraburkholderia</taxon>
    </lineage>
</organism>
<evidence type="ECO:0000313" key="1">
    <source>
        <dbReference type="EMBL" id="MCG5072270.1"/>
    </source>
</evidence>
<comment type="caution">
    <text evidence="1">The sequence shown here is derived from an EMBL/GenBank/DDBJ whole genome shotgun (WGS) entry which is preliminary data.</text>
</comment>
<sequence length="69" mass="7044">MGVRTTLLAITPLAAETSTCAQNGQDLPGMLNFAAEKVADAIQVLNAIADFLPAGSNLTSINAQITALT</sequence>
<accession>A0A9X1RJI3</accession>
<evidence type="ECO:0000313" key="2">
    <source>
        <dbReference type="Proteomes" id="UP001139308"/>
    </source>
</evidence>
<dbReference type="RefSeq" id="WP_238462021.1">
    <property type="nucleotide sequence ID" value="NZ_JAKLJA010000001.1"/>
</dbReference>
<proteinExistence type="predicted"/>
<reference evidence="1" key="1">
    <citation type="submission" date="2022-01" db="EMBL/GenBank/DDBJ databases">
        <title>Genome sequence and assembly of Parabukholderia sp. RG36.</title>
        <authorList>
            <person name="Chhetri G."/>
        </authorList>
    </citation>
    <scope>NUCLEOTIDE SEQUENCE</scope>
    <source>
        <strain evidence="1">RG36</strain>
    </source>
</reference>
<protein>
    <submittedName>
        <fullName evidence="1">Uncharacterized protein</fullName>
    </submittedName>
</protein>
<dbReference type="EMBL" id="JAKLJA010000001">
    <property type="protein sequence ID" value="MCG5072270.1"/>
    <property type="molecule type" value="Genomic_DNA"/>
</dbReference>
<dbReference type="AlphaFoldDB" id="A0A9X1RJI3"/>
<keyword evidence="2" id="KW-1185">Reference proteome</keyword>
<name>A0A9X1RJI3_9BURK</name>
<dbReference type="Proteomes" id="UP001139308">
    <property type="component" value="Unassembled WGS sequence"/>
</dbReference>
<gene>
    <name evidence="1" type="ORF">L5014_02645</name>
</gene>